<accession>A0A5B8UKW6</accession>
<dbReference type="InterPro" id="IPR010982">
    <property type="entry name" value="Lambda_DNA-bd_dom_sf"/>
</dbReference>
<organism evidence="2 3">
    <name type="scientific">Flavisolibacter ginsenosidimutans</name>
    <dbReference type="NCBI Taxonomy" id="661481"/>
    <lineage>
        <taxon>Bacteria</taxon>
        <taxon>Pseudomonadati</taxon>
        <taxon>Bacteroidota</taxon>
        <taxon>Chitinophagia</taxon>
        <taxon>Chitinophagales</taxon>
        <taxon>Chitinophagaceae</taxon>
        <taxon>Flavisolibacter</taxon>
    </lineage>
</organism>
<dbReference type="RefSeq" id="WP_146788346.1">
    <property type="nucleotide sequence ID" value="NZ_BAABIO010000003.1"/>
</dbReference>
<dbReference type="AlphaFoldDB" id="A0A5B8UKW6"/>
<evidence type="ECO:0000259" key="1">
    <source>
        <dbReference type="PROSITE" id="PS50943"/>
    </source>
</evidence>
<gene>
    <name evidence="2" type="ORF">FSB75_13280</name>
</gene>
<sequence>METLPYKVIKTKLQYNKYCDALEALTDGVKKSKAVKDEIELLTLLIEKYDEEHNTFYEADPIELLKYLMNEHKMKAVDLAKLLHVSEGLVSDMLHYKKGLSKETIRILSAQFKLAQDAFNRPYKLKVAENAHFKNASVMNTKKNLVIV</sequence>
<evidence type="ECO:0000313" key="3">
    <source>
        <dbReference type="Proteomes" id="UP000321204"/>
    </source>
</evidence>
<dbReference type="Gene3D" id="1.10.260.40">
    <property type="entry name" value="lambda repressor-like DNA-binding domains"/>
    <property type="match status" value="1"/>
</dbReference>
<dbReference type="EMBL" id="CP042433">
    <property type="protein sequence ID" value="QEC56829.1"/>
    <property type="molecule type" value="Genomic_DNA"/>
</dbReference>
<dbReference type="PANTHER" id="PTHR40455">
    <property type="entry name" value="ANTITOXIN HIGA"/>
    <property type="match status" value="1"/>
</dbReference>
<reference evidence="2 3" key="1">
    <citation type="journal article" date="2015" name="Int. J. Syst. Evol. Microbiol.">
        <title>Flavisolibacter ginsenosidimutans sp. nov., with ginsenoside-converting activity isolated from soil used for cultivating ginseng.</title>
        <authorList>
            <person name="Zhao Y."/>
            <person name="Liu Q."/>
            <person name="Kang M.S."/>
            <person name="Jin F."/>
            <person name="Yu H."/>
            <person name="Im W.T."/>
        </authorList>
    </citation>
    <scope>NUCLEOTIDE SEQUENCE [LARGE SCALE GENOMIC DNA]</scope>
    <source>
        <strain evidence="2 3">Gsoil 636</strain>
    </source>
</reference>
<dbReference type="InterPro" id="IPR001387">
    <property type="entry name" value="Cro/C1-type_HTH"/>
</dbReference>
<keyword evidence="3" id="KW-1185">Reference proteome</keyword>
<dbReference type="OrthoDB" id="672730at2"/>
<evidence type="ECO:0000313" key="2">
    <source>
        <dbReference type="EMBL" id="QEC56829.1"/>
    </source>
</evidence>
<dbReference type="GO" id="GO:0001046">
    <property type="term" value="F:core promoter sequence-specific DNA binding"/>
    <property type="evidence" value="ECO:0007669"/>
    <property type="project" value="TreeGrafter"/>
</dbReference>
<feature type="domain" description="HTH cro/C1-type" evidence="1">
    <location>
        <begin position="65"/>
        <end position="119"/>
    </location>
</feature>
<proteinExistence type="predicted"/>
<dbReference type="KEGG" id="fgg:FSB75_13280"/>
<dbReference type="PANTHER" id="PTHR40455:SF1">
    <property type="entry name" value="ANTITOXIN HIGA"/>
    <property type="match status" value="1"/>
</dbReference>
<dbReference type="SUPFAM" id="SSF47413">
    <property type="entry name" value="lambda repressor-like DNA-binding domains"/>
    <property type="match status" value="1"/>
</dbReference>
<dbReference type="GO" id="GO:0006355">
    <property type="term" value="P:regulation of DNA-templated transcription"/>
    <property type="evidence" value="ECO:0007669"/>
    <property type="project" value="InterPro"/>
</dbReference>
<dbReference type="InterPro" id="IPR039060">
    <property type="entry name" value="Antitox_HigA"/>
</dbReference>
<name>A0A5B8UKW6_9BACT</name>
<dbReference type="Proteomes" id="UP000321204">
    <property type="component" value="Chromosome"/>
</dbReference>
<protein>
    <submittedName>
        <fullName evidence="2">Transcriptional regulator</fullName>
    </submittedName>
</protein>
<dbReference type="PROSITE" id="PS50943">
    <property type="entry name" value="HTH_CROC1"/>
    <property type="match status" value="1"/>
</dbReference>